<dbReference type="Pfam" id="PF20684">
    <property type="entry name" value="Fung_rhodopsin"/>
    <property type="match status" value="1"/>
</dbReference>
<feature type="transmembrane region" description="Helical" evidence="7">
    <location>
        <begin position="155"/>
        <end position="176"/>
    </location>
</feature>
<feature type="transmembrane region" description="Helical" evidence="7">
    <location>
        <begin position="280"/>
        <end position="303"/>
    </location>
</feature>
<evidence type="ECO:0000256" key="2">
    <source>
        <dbReference type="ARBA" id="ARBA00022692"/>
    </source>
</evidence>
<comment type="subcellular location">
    <subcellularLocation>
        <location evidence="1">Membrane</location>
        <topology evidence="1">Multi-pass membrane protein</topology>
    </subcellularLocation>
</comment>
<name>A0A6G1JGX8_9PLEO</name>
<feature type="domain" description="Rhodopsin" evidence="8">
    <location>
        <begin position="59"/>
        <end position="307"/>
    </location>
</feature>
<evidence type="ECO:0000256" key="1">
    <source>
        <dbReference type="ARBA" id="ARBA00004141"/>
    </source>
</evidence>
<evidence type="ECO:0000259" key="8">
    <source>
        <dbReference type="Pfam" id="PF20684"/>
    </source>
</evidence>
<dbReference type="Proteomes" id="UP000799291">
    <property type="component" value="Unassembled WGS sequence"/>
</dbReference>
<evidence type="ECO:0000256" key="5">
    <source>
        <dbReference type="ARBA" id="ARBA00038359"/>
    </source>
</evidence>
<feature type="region of interest" description="Disordered" evidence="6">
    <location>
        <begin position="318"/>
        <end position="348"/>
    </location>
</feature>
<reference evidence="9" key="1">
    <citation type="journal article" date="2020" name="Stud. Mycol.">
        <title>101 Dothideomycetes genomes: a test case for predicting lifestyles and emergence of pathogens.</title>
        <authorList>
            <person name="Haridas S."/>
            <person name="Albert R."/>
            <person name="Binder M."/>
            <person name="Bloem J."/>
            <person name="Labutti K."/>
            <person name="Salamov A."/>
            <person name="Andreopoulos B."/>
            <person name="Baker S."/>
            <person name="Barry K."/>
            <person name="Bills G."/>
            <person name="Bluhm B."/>
            <person name="Cannon C."/>
            <person name="Castanera R."/>
            <person name="Culley D."/>
            <person name="Daum C."/>
            <person name="Ezra D."/>
            <person name="Gonzalez J."/>
            <person name="Henrissat B."/>
            <person name="Kuo A."/>
            <person name="Liang C."/>
            <person name="Lipzen A."/>
            <person name="Lutzoni F."/>
            <person name="Magnuson J."/>
            <person name="Mondo S."/>
            <person name="Nolan M."/>
            <person name="Ohm R."/>
            <person name="Pangilinan J."/>
            <person name="Park H.-J."/>
            <person name="Ramirez L."/>
            <person name="Alfaro M."/>
            <person name="Sun H."/>
            <person name="Tritt A."/>
            <person name="Yoshinaga Y."/>
            <person name="Zwiers L.-H."/>
            <person name="Turgeon B."/>
            <person name="Goodwin S."/>
            <person name="Spatafora J."/>
            <person name="Crous P."/>
            <person name="Grigoriev I."/>
        </authorList>
    </citation>
    <scope>NUCLEOTIDE SEQUENCE</scope>
    <source>
        <strain evidence="9">CBS 122367</strain>
    </source>
</reference>
<comment type="similarity">
    <text evidence="5">Belongs to the SAT4 family.</text>
</comment>
<feature type="transmembrane region" description="Helical" evidence="7">
    <location>
        <begin position="76"/>
        <end position="95"/>
    </location>
</feature>
<keyword evidence="10" id="KW-1185">Reference proteome</keyword>
<dbReference type="InterPro" id="IPR052337">
    <property type="entry name" value="SAT4-like"/>
</dbReference>
<dbReference type="OrthoDB" id="444631at2759"/>
<keyword evidence="4 7" id="KW-0472">Membrane</keyword>
<sequence>MAAAEDIPRWMWALADDYPFSAPPKGVIPNFEHPKLVGYHSITIACAISIALLVLFSAARLYSKLRLIRKTRIDDYMFWISLPFLLTTLCLYIYLDNNGAYGYHAYEFKIRELTKPILVVTFLSTLFLPVATTLIKVTLFCLILSAFEPVRKLRFLCYGGIFATVAYYFANLVIIITSCHPREGHDRVSFLAGMASKKCAGTTEIIQMSSIATGVFNVIIDLYIMAVPLPAVAKLNISRKKKIGVAMIFSAGGVAVIASIISLAFRCRSWKSQDLTVDTIPAMACNMVEISVGLMVTCIGPVWKLIRSTLSQHFPSVLGSSKNSNSDPYVGLEPVEKKRKHQRGGLSEIDSMKTFGTTVDFGGDTEANSTKTLTRNDSV</sequence>
<evidence type="ECO:0000313" key="10">
    <source>
        <dbReference type="Proteomes" id="UP000799291"/>
    </source>
</evidence>
<evidence type="ECO:0000313" key="9">
    <source>
        <dbReference type="EMBL" id="KAF2689726.1"/>
    </source>
</evidence>
<evidence type="ECO:0000256" key="7">
    <source>
        <dbReference type="SAM" id="Phobius"/>
    </source>
</evidence>
<feature type="region of interest" description="Disordered" evidence="6">
    <location>
        <begin position="360"/>
        <end position="379"/>
    </location>
</feature>
<dbReference type="AlphaFoldDB" id="A0A6G1JGX8"/>
<accession>A0A6G1JGX8</accession>
<keyword evidence="3 7" id="KW-1133">Transmembrane helix</keyword>
<dbReference type="PANTHER" id="PTHR33048">
    <property type="entry name" value="PTH11-LIKE INTEGRAL MEMBRANE PROTEIN (AFU_ORTHOLOGUE AFUA_5G11245)"/>
    <property type="match status" value="1"/>
</dbReference>
<keyword evidence="2 7" id="KW-0812">Transmembrane</keyword>
<proteinExistence type="inferred from homology"/>
<feature type="transmembrane region" description="Helical" evidence="7">
    <location>
        <begin position="117"/>
        <end position="143"/>
    </location>
</feature>
<feature type="transmembrane region" description="Helical" evidence="7">
    <location>
        <begin position="211"/>
        <end position="233"/>
    </location>
</feature>
<organism evidence="9 10">
    <name type="scientific">Lentithecium fluviatile CBS 122367</name>
    <dbReference type="NCBI Taxonomy" id="1168545"/>
    <lineage>
        <taxon>Eukaryota</taxon>
        <taxon>Fungi</taxon>
        <taxon>Dikarya</taxon>
        <taxon>Ascomycota</taxon>
        <taxon>Pezizomycotina</taxon>
        <taxon>Dothideomycetes</taxon>
        <taxon>Pleosporomycetidae</taxon>
        <taxon>Pleosporales</taxon>
        <taxon>Massarineae</taxon>
        <taxon>Lentitheciaceae</taxon>
        <taxon>Lentithecium</taxon>
    </lineage>
</organism>
<evidence type="ECO:0000256" key="3">
    <source>
        <dbReference type="ARBA" id="ARBA00022989"/>
    </source>
</evidence>
<gene>
    <name evidence="9" type="ORF">K458DRAFT_413973</name>
</gene>
<dbReference type="InterPro" id="IPR049326">
    <property type="entry name" value="Rhodopsin_dom_fungi"/>
</dbReference>
<feature type="compositionally biased region" description="Polar residues" evidence="6">
    <location>
        <begin position="366"/>
        <end position="379"/>
    </location>
</feature>
<feature type="transmembrane region" description="Helical" evidence="7">
    <location>
        <begin position="37"/>
        <end position="56"/>
    </location>
</feature>
<feature type="transmembrane region" description="Helical" evidence="7">
    <location>
        <begin position="245"/>
        <end position="265"/>
    </location>
</feature>
<feature type="compositionally biased region" description="Polar residues" evidence="6">
    <location>
        <begin position="318"/>
        <end position="327"/>
    </location>
</feature>
<evidence type="ECO:0000256" key="4">
    <source>
        <dbReference type="ARBA" id="ARBA00023136"/>
    </source>
</evidence>
<protein>
    <recommendedName>
        <fullName evidence="8">Rhodopsin domain-containing protein</fullName>
    </recommendedName>
</protein>
<dbReference type="GO" id="GO:0016020">
    <property type="term" value="C:membrane"/>
    <property type="evidence" value="ECO:0007669"/>
    <property type="project" value="UniProtKB-SubCell"/>
</dbReference>
<dbReference type="EMBL" id="MU005572">
    <property type="protein sequence ID" value="KAF2689726.1"/>
    <property type="molecule type" value="Genomic_DNA"/>
</dbReference>
<evidence type="ECO:0000256" key="6">
    <source>
        <dbReference type="SAM" id="MobiDB-lite"/>
    </source>
</evidence>
<dbReference type="PANTHER" id="PTHR33048:SF158">
    <property type="entry name" value="MEMBRANE PROTEIN PTH11-LIKE, PUTATIVE-RELATED"/>
    <property type="match status" value="1"/>
</dbReference>